<accession>A0A1H2BFK7</accession>
<proteinExistence type="predicted"/>
<sequence>MDPELAVARLILELLARSRLSKDDPLLRQAIELAREPLSVLPRDSIRAELSSAIETLQNVIQDGADVDLIEQWHAYAMSLAERFIASRS</sequence>
<protein>
    <submittedName>
        <fullName evidence="1">Uncharacterized protein</fullName>
    </submittedName>
</protein>
<organism evidence="1 2">
    <name type="scientific">Bradyrhizobium canariense</name>
    <dbReference type="NCBI Taxonomy" id="255045"/>
    <lineage>
        <taxon>Bacteria</taxon>
        <taxon>Pseudomonadati</taxon>
        <taxon>Pseudomonadota</taxon>
        <taxon>Alphaproteobacteria</taxon>
        <taxon>Hyphomicrobiales</taxon>
        <taxon>Nitrobacteraceae</taxon>
        <taxon>Bradyrhizobium</taxon>
    </lineage>
</organism>
<reference evidence="2" key="1">
    <citation type="submission" date="2016-10" db="EMBL/GenBank/DDBJ databases">
        <authorList>
            <person name="Varghese N."/>
            <person name="Submissions S."/>
        </authorList>
    </citation>
    <scope>NUCLEOTIDE SEQUENCE [LARGE SCALE GENOMIC DNA]</scope>
    <source>
        <strain evidence="2">GAS369</strain>
    </source>
</reference>
<evidence type="ECO:0000313" key="2">
    <source>
        <dbReference type="Proteomes" id="UP000243904"/>
    </source>
</evidence>
<evidence type="ECO:0000313" key="1">
    <source>
        <dbReference type="EMBL" id="SDT56689.1"/>
    </source>
</evidence>
<dbReference type="AlphaFoldDB" id="A0A1H2BFK7"/>
<dbReference type="EMBL" id="LT629750">
    <property type="protein sequence ID" value="SDT56689.1"/>
    <property type="molecule type" value="Genomic_DNA"/>
</dbReference>
<name>A0A1H2BFK7_9BRAD</name>
<keyword evidence="2" id="KW-1185">Reference proteome</keyword>
<gene>
    <name evidence="1" type="ORF">SAMN05444158_7098</name>
</gene>
<dbReference type="Proteomes" id="UP000243904">
    <property type="component" value="Chromosome I"/>
</dbReference>
<dbReference type="RefSeq" id="WP_146690613.1">
    <property type="nucleotide sequence ID" value="NZ_LT629750.1"/>
</dbReference>